<dbReference type="Pfam" id="PF20516">
    <property type="entry name" value="PDDEXK_12"/>
    <property type="match status" value="1"/>
</dbReference>
<gene>
    <name evidence="3" type="ORF">QBC34DRAFT_362321</name>
</gene>
<sequence>MPSTLQKSMQHSDSPLSSRWSFIEQWCQTVPAVGDANLDIHVAAEEQEPLTQPRPDTCLRKRGMDRAQSPSKRMKLSHRNRDDDDNRNAILRDPDLTGSSSSSITASVPELPPSAPRSIGHYTSSISVQSYSAASRTTTSTTKSRARSTSPTKKTQGLVALKKPIYHVSLDDNNKEQLPEDVRVLYNRLYDITVEHEGIAPWEVRDEINAELARPWRESWFRRRTGGEETPSTEEEKEGLRIAAVELRGLRDIKRAAWKCRERGRSEAAWNTTVHAPLLQLALDRPEYKSVGWEVFADKKMVDLALILDPPHVVGKNSNNGGRRGEEEEGKLHRLAHAIQRLVRSQPNDKQTINQSMYTPLLDWPIGISIETKAVGSNEEGRVQLAVWTAAWHERIKDLMLKAGVWSVDTRLITLPLLLIVEHNWALSFACDRGDRLEVVGDMTLGETASLKGLYTLVAVLRELAVWMQGPFAEWILAALELC</sequence>
<accession>A0AAV9G5B0</accession>
<evidence type="ECO:0000313" key="3">
    <source>
        <dbReference type="EMBL" id="KAK4443295.1"/>
    </source>
</evidence>
<feature type="domain" description="PD-(D/E)XK nuclease-like" evidence="2">
    <location>
        <begin position="242"/>
        <end position="472"/>
    </location>
</feature>
<feature type="compositionally biased region" description="Low complexity" evidence="1">
    <location>
        <begin position="124"/>
        <end position="155"/>
    </location>
</feature>
<organism evidence="3 4">
    <name type="scientific">Podospora aff. communis PSN243</name>
    <dbReference type="NCBI Taxonomy" id="3040156"/>
    <lineage>
        <taxon>Eukaryota</taxon>
        <taxon>Fungi</taxon>
        <taxon>Dikarya</taxon>
        <taxon>Ascomycota</taxon>
        <taxon>Pezizomycotina</taxon>
        <taxon>Sordariomycetes</taxon>
        <taxon>Sordariomycetidae</taxon>
        <taxon>Sordariales</taxon>
        <taxon>Podosporaceae</taxon>
        <taxon>Podospora</taxon>
    </lineage>
</organism>
<dbReference type="Proteomes" id="UP001321760">
    <property type="component" value="Unassembled WGS sequence"/>
</dbReference>
<feature type="region of interest" description="Disordered" evidence="1">
    <location>
        <begin position="45"/>
        <end position="157"/>
    </location>
</feature>
<protein>
    <recommendedName>
        <fullName evidence="2">PD-(D/E)XK nuclease-like domain-containing protein</fullName>
    </recommendedName>
</protein>
<dbReference type="EMBL" id="MU865996">
    <property type="protein sequence ID" value="KAK4443295.1"/>
    <property type="molecule type" value="Genomic_DNA"/>
</dbReference>
<name>A0AAV9G5B0_9PEZI</name>
<proteinExistence type="predicted"/>
<comment type="caution">
    <text evidence="3">The sequence shown here is derived from an EMBL/GenBank/DDBJ whole genome shotgun (WGS) entry which is preliminary data.</text>
</comment>
<evidence type="ECO:0000256" key="1">
    <source>
        <dbReference type="SAM" id="MobiDB-lite"/>
    </source>
</evidence>
<reference evidence="3" key="2">
    <citation type="submission" date="2023-05" db="EMBL/GenBank/DDBJ databases">
        <authorList>
            <consortium name="Lawrence Berkeley National Laboratory"/>
            <person name="Steindorff A."/>
            <person name="Hensen N."/>
            <person name="Bonometti L."/>
            <person name="Westerberg I."/>
            <person name="Brannstrom I.O."/>
            <person name="Guillou S."/>
            <person name="Cros-Aarteil S."/>
            <person name="Calhoun S."/>
            <person name="Haridas S."/>
            <person name="Kuo A."/>
            <person name="Mondo S."/>
            <person name="Pangilinan J."/>
            <person name="Riley R."/>
            <person name="Labutti K."/>
            <person name="Andreopoulos B."/>
            <person name="Lipzen A."/>
            <person name="Chen C."/>
            <person name="Yanf M."/>
            <person name="Daum C."/>
            <person name="Ng V."/>
            <person name="Clum A."/>
            <person name="Ohm R."/>
            <person name="Martin F."/>
            <person name="Silar P."/>
            <person name="Natvig D."/>
            <person name="Lalanne C."/>
            <person name="Gautier V."/>
            <person name="Ament-Velasquez S.L."/>
            <person name="Kruys A."/>
            <person name="Hutchinson M.I."/>
            <person name="Powell A.J."/>
            <person name="Barry K."/>
            <person name="Miller A.N."/>
            <person name="Grigoriev I.V."/>
            <person name="Debuchy R."/>
            <person name="Gladieux P."/>
            <person name="Thoren M.H."/>
            <person name="Johannesson H."/>
        </authorList>
    </citation>
    <scope>NUCLEOTIDE SEQUENCE</scope>
    <source>
        <strain evidence="3">PSN243</strain>
    </source>
</reference>
<evidence type="ECO:0000259" key="2">
    <source>
        <dbReference type="Pfam" id="PF20516"/>
    </source>
</evidence>
<evidence type="ECO:0000313" key="4">
    <source>
        <dbReference type="Proteomes" id="UP001321760"/>
    </source>
</evidence>
<keyword evidence="4" id="KW-1185">Reference proteome</keyword>
<reference evidence="3" key="1">
    <citation type="journal article" date="2023" name="Mol. Phylogenet. Evol.">
        <title>Genome-scale phylogeny and comparative genomics of the fungal order Sordariales.</title>
        <authorList>
            <person name="Hensen N."/>
            <person name="Bonometti L."/>
            <person name="Westerberg I."/>
            <person name="Brannstrom I.O."/>
            <person name="Guillou S."/>
            <person name="Cros-Aarteil S."/>
            <person name="Calhoun S."/>
            <person name="Haridas S."/>
            <person name="Kuo A."/>
            <person name="Mondo S."/>
            <person name="Pangilinan J."/>
            <person name="Riley R."/>
            <person name="LaButti K."/>
            <person name="Andreopoulos B."/>
            <person name="Lipzen A."/>
            <person name="Chen C."/>
            <person name="Yan M."/>
            <person name="Daum C."/>
            <person name="Ng V."/>
            <person name="Clum A."/>
            <person name="Steindorff A."/>
            <person name="Ohm R.A."/>
            <person name="Martin F."/>
            <person name="Silar P."/>
            <person name="Natvig D.O."/>
            <person name="Lalanne C."/>
            <person name="Gautier V."/>
            <person name="Ament-Velasquez S.L."/>
            <person name="Kruys A."/>
            <person name="Hutchinson M.I."/>
            <person name="Powell A.J."/>
            <person name="Barry K."/>
            <person name="Miller A.N."/>
            <person name="Grigoriev I.V."/>
            <person name="Debuchy R."/>
            <person name="Gladieux P."/>
            <person name="Hiltunen Thoren M."/>
            <person name="Johannesson H."/>
        </authorList>
    </citation>
    <scope>NUCLEOTIDE SEQUENCE</scope>
    <source>
        <strain evidence="3">PSN243</strain>
    </source>
</reference>
<feature type="compositionally biased region" description="Basic and acidic residues" evidence="1">
    <location>
        <begin position="79"/>
        <end position="95"/>
    </location>
</feature>
<dbReference type="AlphaFoldDB" id="A0AAV9G5B0"/>
<dbReference type="InterPro" id="IPR046797">
    <property type="entry name" value="PDDEXK_12"/>
</dbReference>